<organism evidence="1">
    <name type="scientific">Jonesiaceae bacterium BS-20</name>
    <dbReference type="NCBI Taxonomy" id="3120821"/>
    <lineage>
        <taxon>Bacteria</taxon>
        <taxon>Bacillati</taxon>
        <taxon>Actinomycetota</taxon>
        <taxon>Actinomycetes</taxon>
        <taxon>Micrococcales</taxon>
        <taxon>Jonesiaceae</taxon>
    </lineage>
</organism>
<sequence length="274" mass="31277">MVITQPPSNIIRGFQTSIPKERMQNFRRAVQGNEARAVELYILDSELASRIHGLFRHVEITMRESMHRQLTHLLGPKWYASGSWLKDSLFAEQLNTTLKSVRNAKGNAALTFDQIPAGDIIAGLNLGAWINLLSQGDYDNGVPVRYEQNLWIPDNGLHAAFQARTGFDTPPSRNNFHQLAQRFNWARNRINHCEPVVFGFPQTGVTKGPNKLPLRRSAHGIVDDICKLFGYLYPQQEHWLRDNSDLNALLKNPLLARSENYIKGIKRYYWSAPT</sequence>
<name>A0AAU7DXA9_9MICO</name>
<dbReference type="EMBL" id="CP146203">
    <property type="protein sequence ID" value="XBH21984.1"/>
    <property type="molecule type" value="Genomic_DNA"/>
</dbReference>
<protein>
    <recommendedName>
        <fullName evidence="2">Abi-like protein</fullName>
    </recommendedName>
</protein>
<evidence type="ECO:0008006" key="2">
    <source>
        <dbReference type="Google" id="ProtNLM"/>
    </source>
</evidence>
<accession>A0AAU7DXA9</accession>
<gene>
    <name evidence="1" type="ORF">V5R04_01780</name>
</gene>
<reference evidence="1" key="1">
    <citation type="submission" date="2024-02" db="EMBL/GenBank/DDBJ databases">
        <title>Tomenella chthoni gen. nov. sp. nov., a member of the family Jonesiaceae isolated from bat guano.</title>
        <authorList>
            <person name="Miller S.L."/>
            <person name="King J."/>
            <person name="Sankaranarayanan K."/>
            <person name="Lawson P.A."/>
        </authorList>
    </citation>
    <scope>NUCLEOTIDE SEQUENCE</scope>
    <source>
        <strain evidence="1">BS-20</strain>
    </source>
</reference>
<evidence type="ECO:0000313" key="1">
    <source>
        <dbReference type="EMBL" id="XBH21984.1"/>
    </source>
</evidence>
<proteinExistence type="predicted"/>
<dbReference type="AlphaFoldDB" id="A0AAU7DXA9"/>